<organism evidence="2 3">
    <name type="scientific">Aquirufa echingensis</name>
    <dbReference type="NCBI Taxonomy" id="3096516"/>
    <lineage>
        <taxon>Bacteria</taxon>
        <taxon>Pseudomonadati</taxon>
        <taxon>Bacteroidota</taxon>
        <taxon>Cytophagia</taxon>
        <taxon>Cytophagales</taxon>
        <taxon>Flectobacillaceae</taxon>
        <taxon>Aquirufa</taxon>
    </lineage>
</organism>
<evidence type="ECO:0000256" key="1">
    <source>
        <dbReference type="SAM" id="Phobius"/>
    </source>
</evidence>
<sequence length="119" mass="13856">MKQLILFYAGFAAILYAIHLSPWSQLLHPNVSFIFVFLAFQSYLTFSIAQIGLKDGKEKFIQFQMINLTIRFILSLSFIGFFAYSGTPEIFLFVINFFVLYLCSANFEIIGLLRNLRRF</sequence>
<feature type="transmembrane region" description="Helical" evidence="1">
    <location>
        <begin position="90"/>
        <end position="113"/>
    </location>
</feature>
<feature type="transmembrane region" description="Helical" evidence="1">
    <location>
        <begin position="33"/>
        <end position="53"/>
    </location>
</feature>
<keyword evidence="1" id="KW-0812">Transmembrane</keyword>
<proteinExistence type="predicted"/>
<gene>
    <name evidence="2" type="ORF">SKC38_09045</name>
</gene>
<evidence type="ECO:0000313" key="3">
    <source>
        <dbReference type="Proteomes" id="UP001598114"/>
    </source>
</evidence>
<dbReference type="EMBL" id="JBBKYA010000004">
    <property type="protein sequence ID" value="MFD3276369.1"/>
    <property type="molecule type" value="Genomic_DNA"/>
</dbReference>
<accession>A0ABW6D083</accession>
<protein>
    <submittedName>
        <fullName evidence="2">Uncharacterized protein</fullName>
    </submittedName>
</protein>
<keyword evidence="1" id="KW-0472">Membrane</keyword>
<keyword evidence="1" id="KW-1133">Transmembrane helix</keyword>
<dbReference type="Proteomes" id="UP001598114">
    <property type="component" value="Unassembled WGS sequence"/>
</dbReference>
<keyword evidence="3" id="KW-1185">Reference proteome</keyword>
<feature type="transmembrane region" description="Helical" evidence="1">
    <location>
        <begin position="65"/>
        <end position="84"/>
    </location>
</feature>
<dbReference type="RefSeq" id="WP_377976818.1">
    <property type="nucleotide sequence ID" value="NZ_JBBKYA010000004.1"/>
</dbReference>
<comment type="caution">
    <text evidence="2">The sequence shown here is derived from an EMBL/GenBank/DDBJ whole genome shotgun (WGS) entry which is preliminary data.</text>
</comment>
<evidence type="ECO:0000313" key="2">
    <source>
        <dbReference type="EMBL" id="MFD3276369.1"/>
    </source>
</evidence>
<reference evidence="2 3" key="1">
    <citation type="submission" date="2024-03" db="EMBL/GenBank/DDBJ databases">
        <title>Aquirufa genome sequencing.</title>
        <authorList>
            <person name="Pitt A."/>
            <person name="Hahn M.W."/>
        </authorList>
    </citation>
    <scope>NUCLEOTIDE SEQUENCE [LARGE SCALE GENOMIC DNA]</scope>
    <source>
        <strain evidence="2 3">PLAD-142S6K</strain>
    </source>
</reference>
<name>A0ABW6D083_9BACT</name>